<evidence type="ECO:0000313" key="2">
    <source>
        <dbReference type="EMBL" id="KAL1590949.1"/>
    </source>
</evidence>
<dbReference type="Proteomes" id="UP000803884">
    <property type="component" value="Unassembled WGS sequence"/>
</dbReference>
<feature type="compositionally biased region" description="Low complexity" evidence="1">
    <location>
        <begin position="188"/>
        <end position="201"/>
    </location>
</feature>
<name>A0AB34L149_9PEZI</name>
<dbReference type="InterPro" id="IPR001005">
    <property type="entry name" value="SANT/Myb"/>
</dbReference>
<evidence type="ECO:0000313" key="3">
    <source>
        <dbReference type="Proteomes" id="UP000803884"/>
    </source>
</evidence>
<evidence type="ECO:0000256" key="1">
    <source>
        <dbReference type="SAM" id="MobiDB-lite"/>
    </source>
</evidence>
<sequence>MGSSTRASQKKTPGNAIDEHMKPSKRTGRAKQNDTDLKNGGKLWTPEQVQYLVELRSTNPPTLYRVIALEVGKTNVACRVRYFKEKPEEAKKAKALAESRKAAKSAIPRPEPTPSSMSPSPRRQSTSSPPLRVIAPAPTTPLVVQTTPITQTPVGWRPASGSWGSFRHAEPEAIRPPLTPDSESVGKSRSTSPSTPMTPMTPAELAAYERGVEVGRRAAAANATPPTRTLAEPKPSVHMTSDRMDIFRAEQMSYFSKVPDPPARSLLHGPSQTEKAFDAARVLTNLSTLSIRPLAESAFTSRGTSNAVPPPRK</sequence>
<protein>
    <recommendedName>
        <fullName evidence="4">Myb-like domain-containing protein</fullName>
    </recommendedName>
</protein>
<gene>
    <name evidence="2" type="ORF">WHR41_00135</name>
</gene>
<dbReference type="CDD" id="cd00167">
    <property type="entry name" value="SANT"/>
    <property type="match status" value="1"/>
</dbReference>
<feature type="region of interest" description="Disordered" evidence="1">
    <location>
        <begin position="1"/>
        <end position="43"/>
    </location>
</feature>
<feature type="compositionally biased region" description="Basic and acidic residues" evidence="1">
    <location>
        <begin position="87"/>
        <end position="101"/>
    </location>
</feature>
<organism evidence="2 3">
    <name type="scientific">Cladosporium halotolerans</name>
    <dbReference type="NCBI Taxonomy" id="1052096"/>
    <lineage>
        <taxon>Eukaryota</taxon>
        <taxon>Fungi</taxon>
        <taxon>Dikarya</taxon>
        <taxon>Ascomycota</taxon>
        <taxon>Pezizomycotina</taxon>
        <taxon>Dothideomycetes</taxon>
        <taxon>Dothideomycetidae</taxon>
        <taxon>Cladosporiales</taxon>
        <taxon>Cladosporiaceae</taxon>
        <taxon>Cladosporium</taxon>
    </lineage>
</organism>
<feature type="compositionally biased region" description="Low complexity" evidence="1">
    <location>
        <begin position="104"/>
        <end position="154"/>
    </location>
</feature>
<reference evidence="2 3" key="1">
    <citation type="journal article" date="2020" name="Microbiol. Resour. Announc.">
        <title>Draft Genome Sequence of a Cladosporium Species Isolated from the Mesophotic Ascidian Didemnum maculosum.</title>
        <authorList>
            <person name="Gioti A."/>
            <person name="Siaperas R."/>
            <person name="Nikolaivits E."/>
            <person name="Le Goff G."/>
            <person name="Ouazzani J."/>
            <person name="Kotoulas G."/>
            <person name="Topakas E."/>
        </authorList>
    </citation>
    <scope>NUCLEOTIDE SEQUENCE [LARGE SCALE GENOMIC DNA]</scope>
    <source>
        <strain evidence="2 3">TM138-S3</strain>
    </source>
</reference>
<keyword evidence="3" id="KW-1185">Reference proteome</keyword>
<feature type="compositionally biased region" description="Polar residues" evidence="1">
    <location>
        <begin position="1"/>
        <end position="12"/>
    </location>
</feature>
<dbReference type="AlphaFoldDB" id="A0AB34L149"/>
<dbReference type="EMBL" id="JAAQHG020000001">
    <property type="protein sequence ID" value="KAL1590949.1"/>
    <property type="molecule type" value="Genomic_DNA"/>
</dbReference>
<proteinExistence type="predicted"/>
<accession>A0AB34L149</accession>
<comment type="caution">
    <text evidence="2">The sequence shown here is derived from an EMBL/GenBank/DDBJ whole genome shotgun (WGS) entry which is preliminary data.</text>
</comment>
<evidence type="ECO:0008006" key="4">
    <source>
        <dbReference type="Google" id="ProtNLM"/>
    </source>
</evidence>
<dbReference type="RefSeq" id="XP_069234054.1">
    <property type="nucleotide sequence ID" value="XM_069368741.1"/>
</dbReference>
<feature type="region of interest" description="Disordered" evidence="1">
    <location>
        <begin position="87"/>
        <end position="201"/>
    </location>
</feature>
<feature type="compositionally biased region" description="Low complexity" evidence="1">
    <location>
        <begin position="218"/>
        <end position="230"/>
    </location>
</feature>
<dbReference type="GeneID" id="96001579"/>
<feature type="region of interest" description="Disordered" evidence="1">
    <location>
        <begin position="218"/>
        <end position="239"/>
    </location>
</feature>